<evidence type="ECO:0000256" key="2">
    <source>
        <dbReference type="ARBA" id="ARBA00023136"/>
    </source>
</evidence>
<evidence type="ECO:0000259" key="4">
    <source>
        <dbReference type="Pfam" id="PF04355"/>
    </source>
</evidence>
<dbReference type="InterPro" id="IPR007450">
    <property type="entry name" value="BamE_dom"/>
</dbReference>
<dbReference type="EMBL" id="FOSL01000005">
    <property type="protein sequence ID" value="SFK32778.1"/>
    <property type="molecule type" value="Genomic_DNA"/>
</dbReference>
<dbReference type="Proteomes" id="UP000323300">
    <property type="component" value="Unassembled WGS sequence"/>
</dbReference>
<dbReference type="GO" id="GO:0051205">
    <property type="term" value="P:protein insertion into membrane"/>
    <property type="evidence" value="ECO:0007669"/>
    <property type="project" value="TreeGrafter"/>
</dbReference>
<keyword evidence="3" id="KW-0998">Cell outer membrane</keyword>
<dbReference type="InterPro" id="IPR037873">
    <property type="entry name" value="BamE-like"/>
</dbReference>
<keyword evidence="2" id="KW-0472">Membrane</keyword>
<reference evidence="5 6" key="1">
    <citation type="submission" date="2016-10" db="EMBL/GenBank/DDBJ databases">
        <authorList>
            <person name="Varghese N."/>
            <person name="Submissions S."/>
        </authorList>
    </citation>
    <scope>NUCLEOTIDE SEQUENCE [LARGE SCALE GENOMIC DNA]</scope>
    <source>
        <strain evidence="5 6">DSM 21822</strain>
    </source>
</reference>
<accession>A0A1I3YLM7</accession>
<dbReference type="AlphaFoldDB" id="A0A1I3YLM7"/>
<evidence type="ECO:0000256" key="1">
    <source>
        <dbReference type="ARBA" id="ARBA00022729"/>
    </source>
</evidence>
<feature type="domain" description="Outer membrane protein assembly factor BamE" evidence="4">
    <location>
        <begin position="53"/>
        <end position="128"/>
    </location>
</feature>
<dbReference type="PANTHER" id="PTHR37482">
    <property type="entry name" value="OUTER MEMBRANE PROTEIN ASSEMBLY FACTOR BAME"/>
    <property type="match status" value="1"/>
</dbReference>
<evidence type="ECO:0000256" key="3">
    <source>
        <dbReference type="ARBA" id="ARBA00023237"/>
    </source>
</evidence>
<dbReference type="GO" id="GO:0030674">
    <property type="term" value="F:protein-macromolecule adaptor activity"/>
    <property type="evidence" value="ECO:0007669"/>
    <property type="project" value="TreeGrafter"/>
</dbReference>
<keyword evidence="1" id="KW-0732">Signal</keyword>
<keyword evidence="6" id="KW-1185">Reference proteome</keyword>
<proteinExistence type="predicted"/>
<organism evidence="5 6">
    <name type="scientific">Neomesorhizobium albiziae</name>
    <dbReference type="NCBI Taxonomy" id="335020"/>
    <lineage>
        <taxon>Bacteria</taxon>
        <taxon>Pseudomonadati</taxon>
        <taxon>Pseudomonadota</taxon>
        <taxon>Alphaproteobacteria</taxon>
        <taxon>Hyphomicrobiales</taxon>
        <taxon>Phyllobacteriaceae</taxon>
        <taxon>Neomesorhizobium</taxon>
    </lineage>
</organism>
<gene>
    <name evidence="5" type="ORF">SAMN04488498_10528</name>
</gene>
<evidence type="ECO:0000313" key="5">
    <source>
        <dbReference type="EMBL" id="SFK32778.1"/>
    </source>
</evidence>
<name>A0A1I3YLM7_9HYPH</name>
<sequence length="177" mass="18946">MELLLGSPKFKTGSLSNSAIAISLLGVVAVLSGCNSPTTKSLGLNPSETLTQGYVIDQQQIDQVPVGSSREQVILALGSPSTTATFDNEVFYYISQTRKRPVAFLNPRIVDQRVLAVYFGEDGRVANIANYGKKDGKVFDFISRTTPTAGKDQNFIGQLMAGASGMPQSLPGMPQQQ</sequence>
<evidence type="ECO:0000313" key="6">
    <source>
        <dbReference type="Proteomes" id="UP000323300"/>
    </source>
</evidence>
<protein>
    <submittedName>
        <fullName evidence="5">Beta-barrel assembly machine subunit BamE</fullName>
    </submittedName>
</protein>
<dbReference type="Pfam" id="PF04355">
    <property type="entry name" value="BamE"/>
    <property type="match status" value="1"/>
</dbReference>
<dbReference type="InterPro" id="IPR026592">
    <property type="entry name" value="BamE"/>
</dbReference>
<dbReference type="Gene3D" id="3.30.1450.10">
    <property type="match status" value="1"/>
</dbReference>
<dbReference type="PANTHER" id="PTHR37482:SF1">
    <property type="entry name" value="OUTER MEMBRANE PROTEIN ASSEMBLY FACTOR BAME"/>
    <property type="match status" value="1"/>
</dbReference>
<dbReference type="GO" id="GO:1990063">
    <property type="term" value="C:Bam protein complex"/>
    <property type="evidence" value="ECO:0007669"/>
    <property type="project" value="TreeGrafter"/>
</dbReference>
<dbReference type="GO" id="GO:0043165">
    <property type="term" value="P:Gram-negative-bacterium-type cell outer membrane assembly"/>
    <property type="evidence" value="ECO:0007669"/>
    <property type="project" value="TreeGrafter"/>
</dbReference>